<dbReference type="InterPro" id="IPR001849">
    <property type="entry name" value="PH_domain"/>
</dbReference>
<feature type="region of interest" description="Disordered" evidence="3">
    <location>
        <begin position="497"/>
        <end position="525"/>
    </location>
</feature>
<dbReference type="Pfam" id="PF00169">
    <property type="entry name" value="PH"/>
    <property type="match status" value="1"/>
</dbReference>
<keyword evidence="2" id="KW-0597">Phosphoprotein</keyword>
<accession>A0A482X2F7</accession>
<evidence type="ECO:0000259" key="4">
    <source>
        <dbReference type="PROSITE" id="PS50003"/>
    </source>
</evidence>
<feature type="region of interest" description="Disordered" evidence="3">
    <location>
        <begin position="1283"/>
        <end position="1343"/>
    </location>
</feature>
<dbReference type="InterPro" id="IPR051566">
    <property type="entry name" value="CNKSR"/>
</dbReference>
<dbReference type="Gene3D" id="1.10.150.50">
    <property type="entry name" value="Transcription Factor, Ets-1"/>
    <property type="match status" value="1"/>
</dbReference>
<dbReference type="Pfam" id="PF00536">
    <property type="entry name" value="SAM_1"/>
    <property type="match status" value="1"/>
</dbReference>
<evidence type="ECO:0000256" key="2">
    <source>
        <dbReference type="ARBA" id="ARBA00022553"/>
    </source>
</evidence>
<feature type="compositionally biased region" description="Polar residues" evidence="3">
    <location>
        <begin position="1311"/>
        <end position="1321"/>
    </location>
</feature>
<feature type="compositionally biased region" description="Pro residues" evidence="3">
    <location>
        <begin position="882"/>
        <end position="896"/>
    </location>
</feature>
<dbReference type="CDD" id="cd06748">
    <property type="entry name" value="PDZ_CNK1_2_3-like"/>
    <property type="match status" value="1"/>
</dbReference>
<dbReference type="SMART" id="SM00228">
    <property type="entry name" value="PDZ"/>
    <property type="match status" value="1"/>
</dbReference>
<feature type="region of interest" description="Disordered" evidence="3">
    <location>
        <begin position="605"/>
        <end position="625"/>
    </location>
</feature>
<feature type="compositionally biased region" description="Polar residues" evidence="3">
    <location>
        <begin position="815"/>
        <end position="827"/>
    </location>
</feature>
<dbReference type="PROSITE" id="PS51290">
    <property type="entry name" value="CRIC"/>
    <property type="match status" value="1"/>
</dbReference>
<feature type="domain" description="PH" evidence="4">
    <location>
        <begin position="937"/>
        <end position="1033"/>
    </location>
</feature>
<evidence type="ECO:0000256" key="1">
    <source>
        <dbReference type="ARBA" id="ARBA00009498"/>
    </source>
</evidence>
<dbReference type="InterPro" id="IPR001660">
    <property type="entry name" value="SAM"/>
</dbReference>
<feature type="compositionally biased region" description="Acidic residues" evidence="3">
    <location>
        <begin position="365"/>
        <end position="375"/>
    </location>
</feature>
<dbReference type="PROSITE" id="PS50106">
    <property type="entry name" value="PDZ"/>
    <property type="match status" value="1"/>
</dbReference>
<dbReference type="InterPro" id="IPR013761">
    <property type="entry name" value="SAM/pointed_sf"/>
</dbReference>
<dbReference type="Gene3D" id="2.30.42.10">
    <property type="match status" value="1"/>
</dbReference>
<proteinExistence type="inferred from homology"/>
<evidence type="ECO:0008006" key="10">
    <source>
        <dbReference type="Google" id="ProtNLM"/>
    </source>
</evidence>
<dbReference type="SMART" id="SM00454">
    <property type="entry name" value="SAM"/>
    <property type="match status" value="1"/>
</dbReference>
<feature type="domain" description="CRIC" evidence="7">
    <location>
        <begin position="82"/>
        <end position="169"/>
    </location>
</feature>
<name>A0A482X2F7_LAOST</name>
<reference evidence="8 9" key="1">
    <citation type="journal article" date="2017" name="Gigascience">
        <title>Genome sequence of the small brown planthopper, Laodelphax striatellus.</title>
        <authorList>
            <person name="Zhu J."/>
            <person name="Jiang F."/>
            <person name="Wang X."/>
            <person name="Yang P."/>
            <person name="Bao Y."/>
            <person name="Zhao W."/>
            <person name="Wang W."/>
            <person name="Lu H."/>
            <person name="Wang Q."/>
            <person name="Cui N."/>
            <person name="Li J."/>
            <person name="Chen X."/>
            <person name="Luo L."/>
            <person name="Yu J."/>
            <person name="Kang L."/>
            <person name="Cui F."/>
        </authorList>
    </citation>
    <scope>NUCLEOTIDE SEQUENCE [LARGE SCALE GENOMIC DNA]</scope>
    <source>
        <strain evidence="8">Lst14</strain>
    </source>
</reference>
<dbReference type="PANTHER" id="PTHR12844:SF42">
    <property type="entry name" value="CONNECTOR ENHANCER OF KSR PROTEIN CNK"/>
    <property type="match status" value="1"/>
</dbReference>
<comment type="caution">
    <text evidence="8">The sequence shown here is derived from an EMBL/GenBank/DDBJ whole genome shotgun (WGS) entry which is preliminary data.</text>
</comment>
<feature type="region of interest" description="Disordered" evidence="3">
    <location>
        <begin position="437"/>
        <end position="458"/>
    </location>
</feature>
<feature type="compositionally biased region" description="Basic and acidic residues" evidence="3">
    <location>
        <begin position="605"/>
        <end position="622"/>
    </location>
</feature>
<organism evidence="8 9">
    <name type="scientific">Laodelphax striatellus</name>
    <name type="common">Small brown planthopper</name>
    <name type="synonym">Delphax striatella</name>
    <dbReference type="NCBI Taxonomy" id="195883"/>
    <lineage>
        <taxon>Eukaryota</taxon>
        <taxon>Metazoa</taxon>
        <taxon>Ecdysozoa</taxon>
        <taxon>Arthropoda</taxon>
        <taxon>Hexapoda</taxon>
        <taxon>Insecta</taxon>
        <taxon>Pterygota</taxon>
        <taxon>Neoptera</taxon>
        <taxon>Paraneoptera</taxon>
        <taxon>Hemiptera</taxon>
        <taxon>Auchenorrhyncha</taxon>
        <taxon>Fulgoroidea</taxon>
        <taxon>Delphacidae</taxon>
        <taxon>Criomorphinae</taxon>
        <taxon>Laodelphax</taxon>
    </lineage>
</organism>
<dbReference type="SMART" id="SM00233">
    <property type="entry name" value="PH"/>
    <property type="match status" value="1"/>
</dbReference>
<dbReference type="Proteomes" id="UP000291343">
    <property type="component" value="Unassembled WGS sequence"/>
</dbReference>
<dbReference type="InterPro" id="IPR011993">
    <property type="entry name" value="PH-like_dom_sf"/>
</dbReference>
<dbReference type="InterPro" id="IPR017874">
    <property type="entry name" value="CRIC_domain"/>
</dbReference>
<feature type="region of interest" description="Disordered" evidence="3">
    <location>
        <begin position="352"/>
        <end position="394"/>
    </location>
</feature>
<feature type="compositionally biased region" description="Polar residues" evidence="3">
    <location>
        <begin position="1078"/>
        <end position="1099"/>
    </location>
</feature>
<dbReference type="SMR" id="A0A482X2F7"/>
<evidence type="ECO:0000313" key="8">
    <source>
        <dbReference type="EMBL" id="RZF39776.1"/>
    </source>
</evidence>
<evidence type="ECO:0000259" key="7">
    <source>
        <dbReference type="PROSITE" id="PS51290"/>
    </source>
</evidence>
<evidence type="ECO:0000256" key="3">
    <source>
        <dbReference type="SAM" id="MobiDB-lite"/>
    </source>
</evidence>
<feature type="compositionally biased region" description="Pro residues" evidence="3">
    <location>
        <begin position="1170"/>
        <end position="1184"/>
    </location>
</feature>
<sequence>MAYVNVAEWKPDQVTDWLKGLDAVVVPHIHSFQNKQINGQQLLNLSPDDLEILGVYKLGHQELILEAVEHLRNFHYELDRETLQLLALRVSCLAHSLYNELRRNHSNSHLVSTQTLSDVANIVMAVKPLVCWLDRPPFNGHLEYKQLKPELLSWSLEMATSGQRDRFAEHPVEEIRNSSAKLAKLADSLIQDTKDPLLLQPASLDLATLKKRSSDDLGFYIVPSFHGIHEIGELKLNSAAHQCGKIEPGDEIVQINYQTVVGWQVKQVMALFEESPTEVLLTIKKRPRHTKVYGQIYMKPYRLPSKKKTHRSYTRWHDNVPSPRPELLTIPDFEMPLPKSVASVHESTVTVSETTITQGGPASSSEEEELEEEGEGVLGEGQASPTSARIYLPKPRIPVQRRATITGASPISKTAPINLQQFWQELKLEREWRDAAQPTREKGVEAHAPLSPRRKYSSFDSLKAKPDLVSSCRPEAVFRRKRSTDSVYDDVFRTVENSPRNKSTDSDDVFRTPDSKKSSESDDVFDSKKLLEDVADEDYRPTSLREKIEMFSKVSEVFVDADKARSLSAGGDKTPKPKVPARTFRLSPEKVAVVPQVTARTVKVDQETDDAKKERGRLDKSHSTPAYDFSADQQAARPVTDIVGNRLFVPKLVRSDAAEAQDPDEATVDVVVTVDPPQIVAPPLPPVRSNVKAVEEKQVHGQIVETINQLHLLRLHDEAEETKEKDCDEDDLAKTERIGKLLETISTSLIEHRLKEDQGGADLSKTISQVCRDDLTYAPLPSVRVIPVPPRRILPDVTVTTADNEITDYNERLPKSNNEITDYSSQERLPKSSHCSENDTASLPPKMPERKPVTNIEFAGSVPVTAPATFPRHKTTESRRPAAPPEPPPRPAPPRPTYHRTVTASARSVARSPKALRKKNPLLAKMRNVSVADVSNGCECQGWLQQRCRKGSGQWNTGWFIIKGTTFYGFRSKEAQKAHCLISLPGFTVSHAEEVKSRKFALKVYHTGTIFYFAAENQDELTTWLDSFSMATVTLDANSESILFSESEGEMSAVEETETESCFRGPKMKKLAGLLSGIPNSPQTSRSHQNLTENNGSKSDSQKKFGSLKKLGRSRATTGGSGGDMEQAPPAAPSPSDNSSLDRKYLRFLGKGQVRMVPTAQFRSYRRVAPPLPPPQSQAQPPPLHQSADSVLALESSNSTPTEGVIQPGHIITASHHRPADMADYRIASLTKNRWCYPDDFYQQRSVVQEHDTTGFITLEALMLARQDEERRQAALLTPRARSPLQNNNINNTNNNNNRLLSSHHHPYHHNNLQATSNAAAIQQRAPTHARLSQEHNNHNQNHNQHAAIVNNQTRRSFKNHNQVKFYANNNNNAQPLLSPRSASSHRRENSSPSTTDDSKTGKKMSFTNCLYKHAVDTTARDYRDGSPEKFWIDSLRSTTTDSRNKHALKKAALYQPPPVAPLDNSGLSISHT</sequence>
<dbReference type="PROSITE" id="PS50105">
    <property type="entry name" value="SAM_DOMAIN"/>
    <property type="match status" value="1"/>
</dbReference>
<dbReference type="InterPro" id="IPR049628">
    <property type="entry name" value="CNK1-3_SAM"/>
</dbReference>
<feature type="region of interest" description="Disordered" evidence="3">
    <location>
        <begin position="808"/>
        <end position="919"/>
    </location>
</feature>
<dbReference type="InterPro" id="IPR036034">
    <property type="entry name" value="PDZ_sf"/>
</dbReference>
<feature type="domain" description="PDZ" evidence="6">
    <location>
        <begin position="206"/>
        <end position="287"/>
    </location>
</feature>
<dbReference type="CDD" id="cd13326">
    <property type="entry name" value="PH_CNK_insect-like"/>
    <property type="match status" value="1"/>
</dbReference>
<dbReference type="SUPFAM" id="SSF47769">
    <property type="entry name" value="SAM/Pointed domain"/>
    <property type="match status" value="1"/>
</dbReference>
<feature type="domain" description="SAM" evidence="5">
    <location>
        <begin position="9"/>
        <end position="74"/>
    </location>
</feature>
<comment type="similarity">
    <text evidence="1">Belongs to the CNKSR family.</text>
</comment>
<dbReference type="PANTHER" id="PTHR12844">
    <property type="entry name" value="CONNECTOR ENCHANCER OF KINASE SUPPRESSOR OF RAS"/>
    <property type="match status" value="1"/>
</dbReference>
<dbReference type="CDD" id="cd09511">
    <property type="entry name" value="SAM_CNK1_2_3-suppressor"/>
    <property type="match status" value="1"/>
</dbReference>
<dbReference type="PROSITE" id="PS50003">
    <property type="entry name" value="PH_DOMAIN"/>
    <property type="match status" value="1"/>
</dbReference>
<dbReference type="InterPro" id="IPR001478">
    <property type="entry name" value="PDZ"/>
</dbReference>
<feature type="region of interest" description="Disordered" evidence="3">
    <location>
        <begin position="1073"/>
        <end position="1141"/>
    </location>
</feature>
<feature type="compositionally biased region" description="Low complexity" evidence="3">
    <location>
        <begin position="1287"/>
        <end position="1298"/>
    </location>
</feature>
<dbReference type="STRING" id="195883.A0A482X2F7"/>
<dbReference type="InParanoid" id="A0A482X2F7"/>
<feature type="region of interest" description="Disordered" evidence="3">
    <location>
        <begin position="1368"/>
        <end position="1404"/>
    </location>
</feature>
<feature type="region of interest" description="Disordered" evidence="3">
    <location>
        <begin position="1167"/>
        <end position="1191"/>
    </location>
</feature>
<feature type="compositionally biased region" description="Basic and acidic residues" evidence="3">
    <location>
        <begin position="828"/>
        <end position="837"/>
    </location>
</feature>
<dbReference type="Gene3D" id="2.30.29.30">
    <property type="entry name" value="Pleckstrin-homology domain (PH domain)/Phosphotyrosine-binding domain (PTB)"/>
    <property type="match status" value="1"/>
</dbReference>
<dbReference type="SUPFAM" id="SSF50156">
    <property type="entry name" value="PDZ domain-like"/>
    <property type="match status" value="1"/>
</dbReference>
<keyword evidence="9" id="KW-1185">Reference proteome</keyword>
<feature type="compositionally biased region" description="Basic and acidic residues" evidence="3">
    <location>
        <begin position="502"/>
        <end position="525"/>
    </location>
</feature>
<dbReference type="FunCoup" id="A0A482X2F7">
    <property type="interactions" value="346"/>
</dbReference>
<dbReference type="OrthoDB" id="74412at2759"/>
<protein>
    <recommendedName>
        <fullName evidence="10">Connector enhancer of kinase suppressor of ras</fullName>
    </recommendedName>
</protein>
<gene>
    <name evidence="8" type="ORF">LSTR_LSTR003437</name>
</gene>
<evidence type="ECO:0000259" key="6">
    <source>
        <dbReference type="PROSITE" id="PS50106"/>
    </source>
</evidence>
<evidence type="ECO:0000259" key="5">
    <source>
        <dbReference type="PROSITE" id="PS50105"/>
    </source>
</evidence>
<dbReference type="Pfam" id="PF10534">
    <property type="entry name" value="CRIC_ras_sig"/>
    <property type="match status" value="1"/>
</dbReference>
<dbReference type="SUPFAM" id="SSF50729">
    <property type="entry name" value="PH domain-like"/>
    <property type="match status" value="1"/>
</dbReference>
<dbReference type="EMBL" id="QKKF02019605">
    <property type="protein sequence ID" value="RZF39776.1"/>
    <property type="molecule type" value="Genomic_DNA"/>
</dbReference>
<dbReference type="Pfam" id="PF00595">
    <property type="entry name" value="PDZ"/>
    <property type="match status" value="1"/>
</dbReference>
<dbReference type="FunFam" id="2.30.42.10:FF:000060">
    <property type="entry name" value="Connector enhancer of kinase suppressor of Ras 2"/>
    <property type="match status" value="1"/>
</dbReference>
<evidence type="ECO:0000313" key="9">
    <source>
        <dbReference type="Proteomes" id="UP000291343"/>
    </source>
</evidence>